<feature type="non-terminal residue" evidence="2">
    <location>
        <position position="1016"/>
    </location>
</feature>
<evidence type="ECO:0000313" key="3">
    <source>
        <dbReference type="Proteomes" id="UP001165060"/>
    </source>
</evidence>
<dbReference type="EMBL" id="BRYB01001960">
    <property type="protein sequence ID" value="GMI37161.1"/>
    <property type="molecule type" value="Genomic_DNA"/>
</dbReference>
<name>A0ABQ6MZU6_9STRA</name>
<protein>
    <submittedName>
        <fullName evidence="2">Uncharacterized protein</fullName>
    </submittedName>
</protein>
<proteinExistence type="predicted"/>
<accession>A0ABQ6MZU6</accession>
<evidence type="ECO:0000256" key="1">
    <source>
        <dbReference type="SAM" id="MobiDB-lite"/>
    </source>
</evidence>
<feature type="region of interest" description="Disordered" evidence="1">
    <location>
        <begin position="754"/>
        <end position="773"/>
    </location>
</feature>
<feature type="compositionally biased region" description="Acidic residues" evidence="1">
    <location>
        <begin position="297"/>
        <end position="307"/>
    </location>
</feature>
<dbReference type="Proteomes" id="UP001165060">
    <property type="component" value="Unassembled WGS sequence"/>
</dbReference>
<feature type="region of interest" description="Disordered" evidence="1">
    <location>
        <begin position="264"/>
        <end position="307"/>
    </location>
</feature>
<sequence>MRAALLSLPLAVLGQHPSSPTEEMEFNFATCFTDDGPADQCGFRDMPGSISALLAYQTCSGIDLTDLAESLPVLLNPHSALTDLLESCAEADGPNGGSAADPDSAASDCLTQLAAISNDPDDPLSTLLGPLYHDPVAQCSCNRDLADVLPTCVLDASMAGLGEIDLGMVESALCLSDVLCDEYAHLCSLISVSARDCLRSSHLTFSSGMYSDPGEIDCSHSCLGLFSALPDGCAVEESNADALGFQELQGAMDYYSDVCADYSDDGEEGLPSPHPHPDEGEDGEEGEGVPSPHPHPDEEEEEEEDGEPAFDFHHCLANYDAAMDEPLVGCELLQTGTFLSKLSEFQTCTEWDPVELITLVYTDPDHPGLSSLIEACGDLDSYSDESISTCLHELSVVASDQSNPLHSYVADLFDNPARYCGCNADLNSGTPHCNIDIAGSAFHTAEVSRATCLVGELCDEFERTSLEHVLDFDQTRDGSQVIVTHINDVEVSPPSRRRLPASGVDVDVTFTVAKKVVCDSNCGSVDTAAEFESAKEELTNAMATGEFVETLVTEASAADISDSFTSEEGEGPVVSAEALHTDSTPTISEETSYKLPDVQIDPSDPFNFDHCASDFEGTPDECGFAQSYSALNAFNQFNQYCGCNSDFGDDLPMCVIPAGSSPTGSAVNFGQLKQVSCYFTELCDELSSTCDVVIQSEQACLDSSGLVSGITNVDCTLSCATSIEIPEPCWKSELATEEFKNQFDEYHDACEGQGGGGGGGGGGGDGGDNGFDPDIPIDFDDFGNCLSIYDGIPDVNDLEACPNDPASQTVLGAAIVRFMSCTDWSIQDLFADFSGGASFGSMAGIIVECGDMTQEGMMECFKALGEAATDDQNPFSRYIGDLYTDPDKYCGCNSALYTALPTPCMFPFGDVRLDFGQVKMTSCLIGELCEEVDEACVALGEELGQCLPAGIEEAGCEGVVDACSGEFGIDLEMLRTLGFPPGCRGKYGAGVRGRVDRFEKVCLGIEGGGGEGGGEG</sequence>
<reference evidence="2 3" key="1">
    <citation type="journal article" date="2023" name="Commun. Biol.">
        <title>Genome analysis of Parmales, the sister group of diatoms, reveals the evolutionary specialization of diatoms from phago-mixotrophs to photoautotrophs.</title>
        <authorList>
            <person name="Ban H."/>
            <person name="Sato S."/>
            <person name="Yoshikawa S."/>
            <person name="Yamada K."/>
            <person name="Nakamura Y."/>
            <person name="Ichinomiya M."/>
            <person name="Sato N."/>
            <person name="Blanc-Mathieu R."/>
            <person name="Endo H."/>
            <person name="Kuwata A."/>
            <person name="Ogata H."/>
        </authorList>
    </citation>
    <scope>NUCLEOTIDE SEQUENCE [LARGE SCALE GENOMIC DNA]</scope>
</reference>
<comment type="caution">
    <text evidence="2">The sequence shown here is derived from an EMBL/GenBank/DDBJ whole genome shotgun (WGS) entry which is preliminary data.</text>
</comment>
<keyword evidence="3" id="KW-1185">Reference proteome</keyword>
<gene>
    <name evidence="2" type="ORF">TeGR_g1290</name>
</gene>
<feature type="compositionally biased region" description="Gly residues" evidence="1">
    <location>
        <begin position="754"/>
        <end position="769"/>
    </location>
</feature>
<evidence type="ECO:0000313" key="2">
    <source>
        <dbReference type="EMBL" id="GMI37161.1"/>
    </source>
</evidence>
<organism evidence="2 3">
    <name type="scientific">Tetraparma gracilis</name>
    <dbReference type="NCBI Taxonomy" id="2962635"/>
    <lineage>
        <taxon>Eukaryota</taxon>
        <taxon>Sar</taxon>
        <taxon>Stramenopiles</taxon>
        <taxon>Ochrophyta</taxon>
        <taxon>Bolidophyceae</taxon>
        <taxon>Parmales</taxon>
        <taxon>Triparmaceae</taxon>
        <taxon>Tetraparma</taxon>
    </lineage>
</organism>